<proteinExistence type="predicted"/>
<evidence type="ECO:0000313" key="2">
    <source>
        <dbReference type="EMBL" id="MDT0341958.1"/>
    </source>
</evidence>
<dbReference type="RefSeq" id="WP_311703092.1">
    <property type="nucleotide sequence ID" value="NZ_JAVREL010000002.1"/>
</dbReference>
<accession>A0ABU2MK22</accession>
<protein>
    <submittedName>
        <fullName evidence="2">Uncharacterized protein</fullName>
    </submittedName>
</protein>
<organism evidence="2 3">
    <name type="scientific">Streptomyces litchfieldiae</name>
    <dbReference type="NCBI Taxonomy" id="3075543"/>
    <lineage>
        <taxon>Bacteria</taxon>
        <taxon>Bacillati</taxon>
        <taxon>Actinomycetota</taxon>
        <taxon>Actinomycetes</taxon>
        <taxon>Kitasatosporales</taxon>
        <taxon>Streptomycetaceae</taxon>
        <taxon>Streptomyces</taxon>
    </lineage>
</organism>
<keyword evidence="1" id="KW-0472">Membrane</keyword>
<keyword evidence="3" id="KW-1185">Reference proteome</keyword>
<dbReference type="EMBL" id="JAVREL010000002">
    <property type="protein sequence ID" value="MDT0341958.1"/>
    <property type="molecule type" value="Genomic_DNA"/>
</dbReference>
<feature type="transmembrane region" description="Helical" evidence="1">
    <location>
        <begin position="24"/>
        <end position="47"/>
    </location>
</feature>
<keyword evidence="1" id="KW-1133">Transmembrane helix</keyword>
<gene>
    <name evidence="2" type="ORF">RM590_04810</name>
</gene>
<evidence type="ECO:0000313" key="3">
    <source>
        <dbReference type="Proteomes" id="UP001183246"/>
    </source>
</evidence>
<sequence length="165" mass="17084">MAERAAAERDLGSHLETHTIDGSITGLGCVAVGMVPALLAVVVALLAGPYGAAVQAMAVGLLVVLAITGPLVVIWAEGRRPDRSTRLHLFDRGLVVTGPGGTRACAWQDIRVTERVKTGGPPNGGWETVRWMTLSAPDGTELCALNTGSAVARSVRRALDGSYGS</sequence>
<dbReference type="Proteomes" id="UP001183246">
    <property type="component" value="Unassembled WGS sequence"/>
</dbReference>
<keyword evidence="1" id="KW-0812">Transmembrane</keyword>
<name>A0ABU2MK22_9ACTN</name>
<comment type="caution">
    <text evidence="2">The sequence shown here is derived from an EMBL/GenBank/DDBJ whole genome shotgun (WGS) entry which is preliminary data.</text>
</comment>
<feature type="transmembrane region" description="Helical" evidence="1">
    <location>
        <begin position="53"/>
        <end position="76"/>
    </location>
</feature>
<evidence type="ECO:0000256" key="1">
    <source>
        <dbReference type="SAM" id="Phobius"/>
    </source>
</evidence>
<reference evidence="3" key="1">
    <citation type="submission" date="2023-07" db="EMBL/GenBank/DDBJ databases">
        <title>30 novel species of actinomycetes from the DSMZ collection.</title>
        <authorList>
            <person name="Nouioui I."/>
        </authorList>
    </citation>
    <scope>NUCLEOTIDE SEQUENCE [LARGE SCALE GENOMIC DNA]</scope>
    <source>
        <strain evidence="3">DSM 44938</strain>
    </source>
</reference>